<name>A0A7R9F8B2_9NEOP</name>
<dbReference type="AlphaFoldDB" id="A0A7R9F8B2"/>
<accession>A0A7R9F8B2</accession>
<gene>
    <name evidence="2" type="ORF">TBIB3V08_LOCUS10806</name>
</gene>
<dbReference type="EMBL" id="OD570125">
    <property type="protein sequence ID" value="CAD7448520.1"/>
    <property type="molecule type" value="Genomic_DNA"/>
</dbReference>
<evidence type="ECO:0000256" key="1">
    <source>
        <dbReference type="SAM" id="Phobius"/>
    </source>
</evidence>
<sequence>MQPPKKMFLGVWGKLLVIAIGAAVVVLVVLIVVCFVGPGCWGYQYLHKEEEEKKKRLEFGDRQEGKKVENVDLADLSSYSKRKKSNLVYDSARVEKKGVSFLNSFRVIFISTEDPLIPSVPLQLPNLPLNPVTISSSSICQLIETSFFLKLIAVPLVNGRRSRNIKLRLALSWDDYLITETPLTAPCLRTLKEGLYLSEVFPDDWRQFGGSTRQVETRIDHDPELCRNGFSLMTGVSLAARQDESRQKTHSRCLQRRIARTLYLFFSEDGICLADGDWSMDYWDSYNLYTGLKDHVAPAKGFAEWVPAPPLVM</sequence>
<keyword evidence="1" id="KW-0472">Membrane</keyword>
<feature type="transmembrane region" description="Helical" evidence="1">
    <location>
        <begin position="15"/>
        <end position="46"/>
    </location>
</feature>
<keyword evidence="1" id="KW-1133">Transmembrane helix</keyword>
<protein>
    <submittedName>
        <fullName evidence="2">Uncharacterized protein</fullName>
    </submittedName>
</protein>
<evidence type="ECO:0000313" key="2">
    <source>
        <dbReference type="EMBL" id="CAD7448520.1"/>
    </source>
</evidence>
<organism evidence="2">
    <name type="scientific">Timema bartmani</name>
    <dbReference type="NCBI Taxonomy" id="61472"/>
    <lineage>
        <taxon>Eukaryota</taxon>
        <taxon>Metazoa</taxon>
        <taxon>Ecdysozoa</taxon>
        <taxon>Arthropoda</taxon>
        <taxon>Hexapoda</taxon>
        <taxon>Insecta</taxon>
        <taxon>Pterygota</taxon>
        <taxon>Neoptera</taxon>
        <taxon>Polyneoptera</taxon>
        <taxon>Phasmatodea</taxon>
        <taxon>Timematodea</taxon>
        <taxon>Timematoidea</taxon>
        <taxon>Timematidae</taxon>
        <taxon>Timema</taxon>
    </lineage>
</organism>
<reference evidence="2" key="1">
    <citation type="submission" date="2020-11" db="EMBL/GenBank/DDBJ databases">
        <authorList>
            <person name="Tran Van P."/>
        </authorList>
    </citation>
    <scope>NUCLEOTIDE SEQUENCE</scope>
</reference>
<keyword evidence="1" id="KW-0812">Transmembrane</keyword>
<proteinExistence type="predicted"/>